<evidence type="ECO:0000313" key="2">
    <source>
        <dbReference type="EMBL" id="QDC26127.1"/>
    </source>
</evidence>
<accession>A0A5B8C7R2</accession>
<dbReference type="Proteomes" id="UP000314616">
    <property type="component" value="Chromosome"/>
</dbReference>
<keyword evidence="1" id="KW-0732">Signal</keyword>
<protein>
    <submittedName>
        <fullName evidence="2">ScyD/ScyE family protein</fullName>
    </submittedName>
</protein>
<dbReference type="OrthoDB" id="928769at2"/>
<evidence type="ECO:0000313" key="3">
    <source>
        <dbReference type="Proteomes" id="UP000314616"/>
    </source>
</evidence>
<dbReference type="Gene3D" id="2.130.10.10">
    <property type="entry name" value="YVTN repeat-like/Quinoprotein amine dehydrogenase"/>
    <property type="match status" value="1"/>
</dbReference>
<name>A0A5B8C7R2_9MICO</name>
<dbReference type="SUPFAM" id="SSF63829">
    <property type="entry name" value="Calcium-dependent phosphotriesterase"/>
    <property type="match status" value="1"/>
</dbReference>
<dbReference type="InterPro" id="IPR015943">
    <property type="entry name" value="WD40/YVTN_repeat-like_dom_sf"/>
</dbReference>
<evidence type="ECO:0000256" key="1">
    <source>
        <dbReference type="SAM" id="SignalP"/>
    </source>
</evidence>
<dbReference type="EMBL" id="CP040915">
    <property type="protein sequence ID" value="QDC26127.1"/>
    <property type="molecule type" value="Genomic_DNA"/>
</dbReference>
<dbReference type="NCBIfam" id="NF033206">
    <property type="entry name" value="ScyE_fam"/>
    <property type="match status" value="1"/>
</dbReference>
<gene>
    <name evidence="2" type="ORF">FE374_17270</name>
</gene>
<proteinExistence type="predicted"/>
<reference evidence="2 3" key="1">
    <citation type="submission" date="2019-05" db="EMBL/GenBank/DDBJ databases">
        <title>Georgenia *** sp. nov., and Georgenia *** sp. nov., isolated from the intestinal contents of plateau pika (Ochotona curzoniae) in the Qinghai-Tibet plateau of China.</title>
        <authorList>
            <person name="Tian Z."/>
        </authorList>
    </citation>
    <scope>NUCLEOTIDE SEQUENCE [LARGE SCALE GENOMIC DNA]</scope>
    <source>
        <strain evidence="2 3">Z443</strain>
    </source>
</reference>
<organism evidence="2 3">
    <name type="scientific">Georgenia yuyongxinii</name>
    <dbReference type="NCBI Taxonomy" id="2589797"/>
    <lineage>
        <taxon>Bacteria</taxon>
        <taxon>Bacillati</taxon>
        <taxon>Actinomycetota</taxon>
        <taxon>Actinomycetes</taxon>
        <taxon>Micrococcales</taxon>
        <taxon>Bogoriellaceae</taxon>
        <taxon>Georgenia</taxon>
    </lineage>
</organism>
<dbReference type="InterPro" id="IPR048031">
    <property type="entry name" value="ScyD/ScyE-like"/>
</dbReference>
<dbReference type="KEGG" id="gyu:FE374_17270"/>
<feature type="signal peptide" evidence="1">
    <location>
        <begin position="1"/>
        <end position="21"/>
    </location>
</feature>
<sequence>MRRTRLSLAAAGAACAVVALGAAPALGHGGGSEENPEVVVSGLDGPRGLALGWHGDLYVAQAGRGGDGPCIAGPEGPTCLGDTGKISRVDVRRGKVHDVVTGLPSLAAEDGSAAIGPSDVAFDRHGKLHATVGLGNNPELLADLLADGADEDLVEQLASVNRVRHGELHEYADIADFELDKNPEDSDLDTNPHSLTFTRKLTVVADAGGNSLLGVRPDGKIVTLATFPQEAEVDNPLAPGTKIAPDPVPNAVVKGPDGALYVGQLTGFPFVTGTATVWRIVPGEKPTVYADGFTNVIDLAFTEDGNLLVLEIAQNGLASDDTTGALFEVNRKHTDDHKLLTDDLTLPGGLAVHKDTVYISNQTIVPGQGEILRFELD</sequence>
<dbReference type="RefSeq" id="WP_139930554.1">
    <property type="nucleotide sequence ID" value="NZ_CP040915.1"/>
</dbReference>
<dbReference type="AlphaFoldDB" id="A0A5B8C7R2"/>
<feature type="chain" id="PRO_5039335293" evidence="1">
    <location>
        <begin position="22"/>
        <end position="377"/>
    </location>
</feature>